<dbReference type="RefSeq" id="XP_036263395.1">
    <property type="nucleotide sequence ID" value="XM_036407140.1"/>
</dbReference>
<proteinExistence type="predicted"/>
<evidence type="ECO:0000313" key="1">
    <source>
        <dbReference type="EMBL" id="CEG46993.1"/>
    </source>
</evidence>
<dbReference type="GeneID" id="59052812"/>
<name>A0A0P1AXJ6_PLAHL</name>
<sequence>MRQIADQLACGECDSVLCYVLFTKARPIIANCSRTSGALNVGFHRRLLALLMQTAWTYSLMQR</sequence>
<protein>
    <submittedName>
        <fullName evidence="1">Uncharacterized protein</fullName>
    </submittedName>
</protein>
<dbReference type="AlphaFoldDB" id="A0A0P1AXJ6"/>
<dbReference type="Proteomes" id="UP000054928">
    <property type="component" value="Unassembled WGS sequence"/>
</dbReference>
<evidence type="ECO:0000313" key="2">
    <source>
        <dbReference type="Proteomes" id="UP000054928"/>
    </source>
</evidence>
<reference evidence="2" key="1">
    <citation type="submission" date="2014-09" db="EMBL/GenBank/DDBJ databases">
        <authorList>
            <person name="Sharma Rahul"/>
            <person name="Thines Marco"/>
        </authorList>
    </citation>
    <scope>NUCLEOTIDE SEQUENCE [LARGE SCALE GENOMIC DNA]</scope>
</reference>
<keyword evidence="2" id="KW-1185">Reference proteome</keyword>
<dbReference type="EMBL" id="CCYD01002371">
    <property type="protein sequence ID" value="CEG46993.1"/>
    <property type="molecule type" value="Genomic_DNA"/>
</dbReference>
<organism evidence="1 2">
    <name type="scientific">Plasmopara halstedii</name>
    <name type="common">Downy mildew of sunflower</name>
    <dbReference type="NCBI Taxonomy" id="4781"/>
    <lineage>
        <taxon>Eukaryota</taxon>
        <taxon>Sar</taxon>
        <taxon>Stramenopiles</taxon>
        <taxon>Oomycota</taxon>
        <taxon>Peronosporomycetes</taxon>
        <taxon>Peronosporales</taxon>
        <taxon>Peronosporaceae</taxon>
        <taxon>Plasmopara</taxon>
    </lineage>
</organism>
<accession>A0A0P1AXJ6</accession>